<name>A0A3M6QYQ7_9BURK</name>
<proteinExistence type="predicted"/>
<dbReference type="SUPFAM" id="SSF52540">
    <property type="entry name" value="P-loop containing nucleoside triphosphate hydrolases"/>
    <property type="match status" value="1"/>
</dbReference>
<dbReference type="AlphaFoldDB" id="A0A3M6QYQ7"/>
<accession>A0A3M6QYQ7</accession>
<evidence type="ECO:0000313" key="2">
    <source>
        <dbReference type="EMBL" id="RMX08147.1"/>
    </source>
</evidence>
<dbReference type="InterPro" id="IPR025955">
    <property type="entry name" value="TraC/Conjuga_ATPase"/>
</dbReference>
<dbReference type="InterPro" id="IPR022303">
    <property type="entry name" value="Conjug_Trfer_ATPase"/>
</dbReference>
<dbReference type="OrthoDB" id="5555485at2"/>
<protein>
    <submittedName>
        <fullName evidence="2">Conjugative transfer ATPase</fullName>
    </submittedName>
</protein>
<dbReference type="PANTHER" id="PTHR30121:SF6">
    <property type="entry name" value="SLR6007 PROTEIN"/>
    <property type="match status" value="1"/>
</dbReference>
<dbReference type="PANTHER" id="PTHR30121">
    <property type="entry name" value="UNCHARACTERIZED PROTEIN YJGR-RELATED"/>
    <property type="match status" value="1"/>
</dbReference>
<dbReference type="Pfam" id="PF11130">
    <property type="entry name" value="TraC_F_IV"/>
    <property type="match status" value="1"/>
</dbReference>
<evidence type="ECO:0000313" key="3">
    <source>
        <dbReference type="Proteomes" id="UP000278006"/>
    </source>
</evidence>
<keyword evidence="3" id="KW-1185">Reference proteome</keyword>
<dbReference type="NCBIfam" id="TIGR03744">
    <property type="entry name" value="traC_PFL_4706"/>
    <property type="match status" value="1"/>
</dbReference>
<dbReference type="InterPro" id="IPR051162">
    <property type="entry name" value="T4SS_component"/>
</dbReference>
<dbReference type="Proteomes" id="UP000278006">
    <property type="component" value="Unassembled WGS sequence"/>
</dbReference>
<dbReference type="EMBL" id="RDQO01000001">
    <property type="protein sequence ID" value="RMX08147.1"/>
    <property type="molecule type" value="Genomic_DNA"/>
</dbReference>
<dbReference type="InterPro" id="IPR027417">
    <property type="entry name" value="P-loop_NTPase"/>
</dbReference>
<feature type="region of interest" description="Disordered" evidence="1">
    <location>
        <begin position="16"/>
        <end position="51"/>
    </location>
</feature>
<sequence length="981" mass="109858">MLDDIFKLFGLGTDRNAASQAASQEKQAEEKQADPIAGGQSATPAIERQRRERPLTIAYRRKMAERPPSFTELLPYKQYLDAEQVFVMEDGATVGAMLELTPISTESRTEQDLQAYRMKIQDALQAIPEAAGSPWIVQFYLSDDQNVTPLKERLQAYIQEVHKVYPERAKAIRESRYTRAVLAEFDRHIDLASRPEGLFTDTLVTGQTWRAQLRRVRCCIYRRFGAMDATEANTASQQVNAAVSMFTSALAEAGIASHRGDGKDFYEWLMPFFNPAPKFASNVAEALKVMPYTDGKTPPGRPPLFGFDIAESLSASRPRSDLEAGIWEFDGRPYKALVLQALQRDPQIGHFSAERREDKHFYARFDRLPPGSMLSITIVVEPQYKVQGRVERIRDASRAKTAVAMQTHAECEGVLQCMSTGEKLFPAYTVLYVTAADRKALDDVVNQASTSLTSSGMKLIDPRQDLVPLDEFIRGLPFNYDHAFDTKFLRRQRLIFASQLAAMLPVYGRARGTNNPGMWFWNRGGEPIWMDPLSKHDRKKNAHMLVFGPTGAGKSATLNYLSMLTMAVHRPRLVIVDAGRSFSLLMNYFAEMGLSTYSAELTSYSDVSLPPFVHALRLLDDPDVMGSYLSAEQQARTNAGLPDDEAINKLAGGDDVLDAAEDDEDDSELQKRDLLGEMLIAAIMMITGGETAEVARMGRADRYLISTAIIRAAMQCRDEGRAHPLAQDVALQLMGMNKDPSLSAVRQLRAEEMGQAMMPFTQGLRGRIFNRVGTDWPDVDVTLVEMGTLTQDGYGDAMALAYTSLIDAVQSRGERTQADDRPIIFLTDEGHLITTNELLGPKIAKGTKMWRKLGIWFWLATQNLADFPASMSRVLSMCEYWMLLTMDKSEIEEIARFRALSPEQRQMIESARKEPPKFTEGVMISAGGQVLFRNVPPSLPIALAMTEKHEKAQRRRLMEEHGVNEMDAAVMVARQLEKARE</sequence>
<organism evidence="2 3">
    <name type="scientific">Corticibacter populi</name>
    <dbReference type="NCBI Taxonomy" id="1550736"/>
    <lineage>
        <taxon>Bacteria</taxon>
        <taxon>Pseudomonadati</taxon>
        <taxon>Pseudomonadota</taxon>
        <taxon>Betaproteobacteria</taxon>
        <taxon>Burkholderiales</taxon>
        <taxon>Comamonadaceae</taxon>
        <taxon>Corticibacter</taxon>
    </lineage>
</organism>
<gene>
    <name evidence="2" type="ORF">D8I35_03230</name>
</gene>
<dbReference type="Gene3D" id="3.40.50.300">
    <property type="entry name" value="P-loop containing nucleotide triphosphate hydrolases"/>
    <property type="match status" value="2"/>
</dbReference>
<reference evidence="2 3" key="1">
    <citation type="submission" date="2018-10" db="EMBL/GenBank/DDBJ databases">
        <title>Draft genome of Cortibacter populi DSM10536.</title>
        <authorList>
            <person name="Bernier A.-M."/>
            <person name="Bernard K."/>
        </authorList>
    </citation>
    <scope>NUCLEOTIDE SEQUENCE [LARGE SCALE GENOMIC DNA]</scope>
    <source>
        <strain evidence="2 3">DSM 105136</strain>
    </source>
</reference>
<evidence type="ECO:0000256" key="1">
    <source>
        <dbReference type="SAM" id="MobiDB-lite"/>
    </source>
</evidence>
<comment type="caution">
    <text evidence="2">The sequence shown here is derived from an EMBL/GenBank/DDBJ whole genome shotgun (WGS) entry which is preliminary data.</text>
</comment>
<dbReference type="RefSeq" id="WP_122226270.1">
    <property type="nucleotide sequence ID" value="NZ_RDQO01000001.1"/>
</dbReference>